<sequence>MANSLLDFVMSLVRDPDAAARFADDPDQAIFDANLTNVTSADVHNLIPVVTESLSSAAPTTGTDGIVEGADNVWASGAATAAFDAFGDQVPVQGVDDVQDDVHTVINDYSDIADSPDQVLHALSDAPMPGVVASDDAALQFDQPVIHDLPAIDVPVDGDFGATIIEVGDLDSDPSGFDIF</sequence>
<protein>
    <submittedName>
        <fullName evidence="1">Uncharacterized protein</fullName>
    </submittedName>
</protein>
<dbReference type="AlphaFoldDB" id="G8RY80"/>
<evidence type="ECO:0000313" key="1">
    <source>
        <dbReference type="EMBL" id="AEV71971.1"/>
    </source>
</evidence>
<organism evidence="1 2">
    <name type="scientific">Mycolicibacterium rhodesiae (strain NBB3)</name>
    <name type="common">Mycobacterium rhodesiae</name>
    <dbReference type="NCBI Taxonomy" id="710685"/>
    <lineage>
        <taxon>Bacteria</taxon>
        <taxon>Bacillati</taxon>
        <taxon>Actinomycetota</taxon>
        <taxon>Actinomycetes</taxon>
        <taxon>Mycobacteriales</taxon>
        <taxon>Mycobacteriaceae</taxon>
        <taxon>Mycolicibacterium</taxon>
    </lineage>
</organism>
<gene>
    <name evidence="1" type="ordered locus">MycrhN_1352</name>
</gene>
<dbReference type="Proteomes" id="UP000005442">
    <property type="component" value="Chromosome"/>
</dbReference>
<dbReference type="OrthoDB" id="4732941at2"/>
<accession>G8RY80</accession>
<keyword evidence="2" id="KW-1185">Reference proteome</keyword>
<dbReference type="KEGG" id="mrh:MycrhN_1352"/>
<dbReference type="InterPro" id="IPR049709">
    <property type="entry name" value="IniB-like_N"/>
</dbReference>
<dbReference type="HOGENOM" id="CLU_1452938_0_0_11"/>
<dbReference type="PATRIC" id="fig|710685.3.peg.1361"/>
<dbReference type="RefSeq" id="WP_014209786.1">
    <property type="nucleotide sequence ID" value="NC_016604.1"/>
</dbReference>
<proteinExistence type="predicted"/>
<dbReference type="EMBL" id="CP003169">
    <property type="protein sequence ID" value="AEV71971.1"/>
    <property type="molecule type" value="Genomic_DNA"/>
</dbReference>
<evidence type="ECO:0000313" key="2">
    <source>
        <dbReference type="Proteomes" id="UP000005442"/>
    </source>
</evidence>
<dbReference type="NCBIfam" id="NF038175">
    <property type="entry name" value="IniB_NTERM"/>
    <property type="match status" value="1"/>
</dbReference>
<dbReference type="NCBIfam" id="NF038176">
    <property type="entry name" value="Rv0340_fam"/>
    <property type="match status" value="1"/>
</dbReference>
<name>G8RY80_MYCRN</name>
<dbReference type="STRING" id="710685.MycrhN_1352"/>
<dbReference type="eggNOG" id="ENOG5032SK8">
    <property type="taxonomic scope" value="Bacteria"/>
</dbReference>
<reference evidence="1 2" key="1">
    <citation type="submission" date="2011-12" db="EMBL/GenBank/DDBJ databases">
        <title>Complete sequence of Mycobacterium rhodesiae NBB3.</title>
        <authorList>
            <consortium name="US DOE Joint Genome Institute"/>
            <person name="Lucas S."/>
            <person name="Han J."/>
            <person name="Lapidus A."/>
            <person name="Cheng J.-F."/>
            <person name="Goodwin L."/>
            <person name="Pitluck S."/>
            <person name="Peters L."/>
            <person name="Mikhailova N."/>
            <person name="Gu W."/>
            <person name="Detter J.C."/>
            <person name="Han C."/>
            <person name="Tapia R."/>
            <person name="Land M."/>
            <person name="Hauser L."/>
            <person name="Kyrpides N."/>
            <person name="Ivanova N."/>
            <person name="Pagani I."/>
            <person name="Mattes T."/>
            <person name="Holmes A."/>
            <person name="Rutledge P."/>
            <person name="Paulsen I."/>
            <person name="Coleman N."/>
            <person name="Woyke T."/>
        </authorList>
    </citation>
    <scope>NUCLEOTIDE SEQUENCE [LARGE SCALE GENOMIC DNA]</scope>
    <source>
        <strain evidence="1 2">NBB3</strain>
    </source>
</reference>